<comment type="subcellular location">
    <subcellularLocation>
        <location evidence="5">Cytoplasmic vesicle</location>
        <location evidence="5">COPI-coated vesicle membrane</location>
    </subcellularLocation>
</comment>
<evidence type="ECO:0000256" key="1">
    <source>
        <dbReference type="ARBA" id="ARBA00022448"/>
    </source>
</evidence>
<dbReference type="FunFam" id="1.10.1000.11:FF:000003">
    <property type="entry name" value="Brefeldin A-inhibited guanine nucleotide-exchange protein 1"/>
    <property type="match status" value="1"/>
</dbReference>
<dbReference type="PROSITE" id="PS50190">
    <property type="entry name" value="SEC7"/>
    <property type="match status" value="1"/>
</dbReference>
<feature type="compositionally biased region" description="Low complexity" evidence="6">
    <location>
        <begin position="596"/>
        <end position="605"/>
    </location>
</feature>
<evidence type="ECO:0000256" key="4">
    <source>
        <dbReference type="ARBA" id="ARBA00023136"/>
    </source>
</evidence>
<protein>
    <submittedName>
        <fullName evidence="7">Uncharacterized protein</fullName>
    </submittedName>
</protein>
<evidence type="ECO:0000256" key="2">
    <source>
        <dbReference type="ARBA" id="ARBA00022490"/>
    </source>
</evidence>
<dbReference type="Pfam" id="PF20252">
    <property type="entry name" value="BIG2_C"/>
    <property type="match status" value="1"/>
</dbReference>
<dbReference type="InterPro" id="IPR023394">
    <property type="entry name" value="Sec7_C_sf"/>
</dbReference>
<evidence type="ECO:0000256" key="5">
    <source>
        <dbReference type="ARBA" id="ARBA00060451"/>
    </source>
</evidence>
<dbReference type="SUPFAM" id="SSF48371">
    <property type="entry name" value="ARM repeat"/>
    <property type="match status" value="1"/>
</dbReference>
<feature type="compositionally biased region" description="Polar residues" evidence="6">
    <location>
        <begin position="283"/>
        <end position="294"/>
    </location>
</feature>
<name>A0A0D2Y5B0_FUSOF</name>
<proteinExistence type="predicted"/>
<feature type="region of interest" description="Disordered" evidence="6">
    <location>
        <begin position="570"/>
        <end position="625"/>
    </location>
</feature>
<dbReference type="EnsemblFungi" id="FOXG_11465T0">
    <property type="protein sequence ID" value="FOXG_11465P0"/>
    <property type="gene ID" value="FOXG_11465"/>
</dbReference>
<feature type="compositionally biased region" description="Basic and acidic residues" evidence="6">
    <location>
        <begin position="1822"/>
        <end position="1833"/>
    </location>
</feature>
<feature type="region of interest" description="Disordered" evidence="6">
    <location>
        <begin position="1804"/>
        <end position="1833"/>
    </location>
</feature>
<keyword evidence="2" id="KW-0963">Cytoplasm</keyword>
<organism evidence="7 8">
    <name type="scientific">Fusarium oxysporum (strain Fo5176)</name>
    <name type="common">Fusarium vascular wilt</name>
    <dbReference type="NCBI Taxonomy" id="660025"/>
    <lineage>
        <taxon>Eukaryota</taxon>
        <taxon>Fungi</taxon>
        <taxon>Dikarya</taxon>
        <taxon>Ascomycota</taxon>
        <taxon>Pezizomycotina</taxon>
        <taxon>Sordariomycetes</taxon>
        <taxon>Hypocreomycetidae</taxon>
        <taxon>Hypocreales</taxon>
        <taxon>Nectriaceae</taxon>
        <taxon>Fusarium</taxon>
        <taxon>Fusarium oxysporum species complex</taxon>
    </lineage>
</organism>
<dbReference type="InterPro" id="IPR046455">
    <property type="entry name" value="Sec7/BIG1-like_C"/>
</dbReference>
<dbReference type="GO" id="GO:0030663">
    <property type="term" value="C:COPI-coated vesicle membrane"/>
    <property type="evidence" value="ECO:0007669"/>
    <property type="project" value="UniProtKB-SubCell"/>
</dbReference>
<dbReference type="Pfam" id="PF16213">
    <property type="entry name" value="DCB"/>
    <property type="match status" value="1"/>
</dbReference>
<evidence type="ECO:0000313" key="8">
    <source>
        <dbReference type="Proteomes" id="UP000002489"/>
    </source>
</evidence>
<keyword evidence="1" id="KW-0813">Transport</keyword>
<feature type="compositionally biased region" description="Basic and acidic residues" evidence="6">
    <location>
        <begin position="575"/>
        <end position="591"/>
    </location>
</feature>
<dbReference type="Pfam" id="PF09324">
    <property type="entry name" value="Sec7-like_HDS"/>
    <property type="match status" value="1"/>
</dbReference>
<feature type="region of interest" description="Disordered" evidence="6">
    <location>
        <begin position="202"/>
        <end position="245"/>
    </location>
</feature>
<sequence length="1833" mass="206534">MSSLKFVVSSLEAIASSKDAQRNKQLADSTTKALDAIKEQDQLPDPEIVFAPLQLASRSTNVQLTTTALDCIGKLISYSYFSVPSNPPEGTEEGAEPVPPLIERAIDTICNCFQGETTAVEIQLQIVKSLLAAVLNDKIVVHGAGLLKAVRQVYNVFLLSRSTANQQVAQGTLTQMVGTVFERVKTRLHMKEARLNLEHLKHGASNATFDQADTPNGANDNNDRDESPAEHSEAVNASAEPPESGAKLTLKDLEHRKSFDDSNLGDGPTMVTRLQPERKETGTPVSDQAGQESSPPEDGEVLDAEDEVYIRDAYLVFRSFCNLSTKVLPPDQLYDVRGQPMRSKLISLHLIHTLLNNNIAVFTSPFCTIKNSKSGEPTSFLQAIKFYLCLSITRNGASSVDRIFNVSSEIFWLMIKYMRADFKKEIEVFLNEIYLALLARRTAPLSQKLQFVTILNRLCADPKALVEIYLNYDCDQTVDNIYQTIIEDLSKFSTTPLTITTINEQVYEEMRLKTTPASEWQLKATLPPPLTVAHIAPHQETEPDYPKEYAIKRLSIEALVETLRSMVNWSAPIRGDPEPPRSENHDPKASLDLRPSIDPSINDSISRVETPLPPSTPILEDDPDQLEKEKARKTALMKGINQFNFKPKKGIQMLLRDGFIPSDSPKDIAEFLIKEDKLDKAQIGEYLGEGDQKNIDIMHAFVDTMEFAKRRFVDSLRQFLQSFRLPGEAQKIDRFMLKFAERYVLGNPNAFANADTAYVLAYSVILLNTDLHSVKIAKRMSKEEFIKNNRGINDNADLPDEYLLGIYDEIAANEIVLKSERDAAAAAGNTPAPSTGIAAGLGQALSNVGRDLQREAYMQQSEEIALRSEQLFKDLFKSQRRKAGTKYILATSFKHVSPMFNVTWMSIFSTLSSQIQKSHNLEVNKLCLEGMKLATQIACLFDLSTPREAFMSALKNTTNLNNPQEMLAKNIEALKVVLELGQTEGNVLRESWKDILMCISQLDRLQLISGGVDESAVPDVSKARFLPPQRSETSDSRSSSNSKKATRARAGTASKGFSTEIALESRSDEVIRSVDRIFTNTATLTGESMVYFARALTEVSWDEIKVSGSNDSPRTYSLQKIVEISYYNMNRVRFEWSNIWEVFGEHFNRVGCHNNMNIVFFALDSLRQLSMRFMEIEELAGFKFQKDFLKPFEHVLANSHNVTVKDMVLRCLIQMIQARGDNIRSGWRTMFGVFTVAARDPHESIVNLAYENVNQVYKTKFGVVISQGAFTDLIVCLTEFSKNLKFQKKSLAALELLKSLIPTMLKTPECPLSQKYNNIPPPDGAMQNSEKRSRSNTSVEEGYWFPVLFAFHDVLMTGEDLEVRSNALEYFFETLLKYGGTFPSEFWDILWRQQLYPIFMVLRSRPEMSNVLSHEELSVWLSTTMIQALRNMITLFTHYFDALEYMLDRFLELLALCICQENDTISRIGSNCLQQLILKNVTKFKPEHWNKLVGAFVELFERTTAYQLFTATAINNTASISPPPNGLEFSSTASGTTPMDETSLKINGKEELEDDHTVPTPSAEDELQTPTADAPHIALEEFKPSSNLQQQPVVVTAARRRFFNRIISRCVLQLLMIETVNELFSNDTVYAHIPSAELLRLMSLLKRSFQFARRFNEDKELRMRLWREGFMKQPPNLLKQESGSAATYISILFRMFADNAPERLESRPAVEDALVPLCKDIVHGYTTLEEESQHRNIVAWRPVVVDVLEGFVTFPEDAFKKHIPDFYPLAVELLTKDLTADLRSSLLLVLRRVGEVGLGIEGMTQAGQRRDSEASRATAEPVGDREADARRML</sequence>
<dbReference type="Proteomes" id="UP000002489">
    <property type="component" value="Unassembled WGS sequence"/>
</dbReference>
<keyword evidence="3" id="KW-0653">Protein transport</keyword>
<dbReference type="InterPro" id="IPR032691">
    <property type="entry name" value="Mon2/Sec7/BIG1-like_HUS"/>
</dbReference>
<dbReference type="InterPro" id="IPR035999">
    <property type="entry name" value="Sec7_dom_sf"/>
</dbReference>
<dbReference type="SMART" id="SM00222">
    <property type="entry name" value="Sec7"/>
    <property type="match status" value="1"/>
</dbReference>
<reference evidence="8" key="1">
    <citation type="journal article" date="2012" name="Mol. Plant Microbe Interact.">
        <title>A highly conserved effector in Fusarium oxysporum is required for full virulence on Arabidopsis.</title>
        <authorList>
            <person name="Thatcher L.F."/>
            <person name="Gardiner D.M."/>
            <person name="Kazan K."/>
            <person name="Manners J."/>
        </authorList>
    </citation>
    <scope>NUCLEOTIDE SEQUENCE [LARGE SCALE GENOMIC DNA]</scope>
    <source>
        <strain evidence="8">Fo5176</strain>
    </source>
</reference>
<dbReference type="Pfam" id="PF12783">
    <property type="entry name" value="Sec7-like_HUS"/>
    <property type="match status" value="1"/>
</dbReference>
<dbReference type="Gene3D" id="1.10.1000.11">
    <property type="entry name" value="Arf Nucleotide-binding Site Opener,domain 2"/>
    <property type="match status" value="1"/>
</dbReference>
<feature type="compositionally biased region" description="Polar residues" evidence="6">
    <location>
        <begin position="205"/>
        <end position="220"/>
    </location>
</feature>
<dbReference type="PANTHER" id="PTHR10663">
    <property type="entry name" value="GUANYL-NUCLEOTIDE EXCHANGE FACTOR"/>
    <property type="match status" value="1"/>
</dbReference>
<accession>A0A0D2Y5B0</accession>
<feature type="region of interest" description="Disordered" evidence="6">
    <location>
        <begin position="1523"/>
        <end position="1542"/>
    </location>
</feature>
<feature type="compositionally biased region" description="Basic and acidic residues" evidence="6">
    <location>
        <begin position="221"/>
        <end position="233"/>
    </location>
</feature>
<dbReference type="PANTHER" id="PTHR10663:SF375">
    <property type="entry name" value="LD29171P"/>
    <property type="match status" value="1"/>
</dbReference>
<dbReference type="InterPro" id="IPR015403">
    <property type="entry name" value="Mon2/Sec7/BIG1-like_HDS"/>
</dbReference>
<dbReference type="VEuPathDB" id="FungiDB:FOXG_11465"/>
<feature type="compositionally biased region" description="Polar residues" evidence="6">
    <location>
        <begin position="1528"/>
        <end position="1540"/>
    </location>
</feature>
<evidence type="ECO:0000256" key="3">
    <source>
        <dbReference type="ARBA" id="ARBA00022927"/>
    </source>
</evidence>
<dbReference type="InterPro" id="IPR016024">
    <property type="entry name" value="ARM-type_fold"/>
</dbReference>
<evidence type="ECO:0000256" key="6">
    <source>
        <dbReference type="SAM" id="MobiDB-lite"/>
    </source>
</evidence>
<dbReference type="SUPFAM" id="SSF48425">
    <property type="entry name" value="Sec7 domain"/>
    <property type="match status" value="1"/>
</dbReference>
<dbReference type="Gene3D" id="1.10.220.20">
    <property type="match status" value="1"/>
</dbReference>
<dbReference type="GO" id="GO:0015031">
    <property type="term" value="P:protein transport"/>
    <property type="evidence" value="ECO:0007669"/>
    <property type="project" value="UniProtKB-KW"/>
</dbReference>
<evidence type="ECO:0000313" key="7">
    <source>
        <dbReference type="EnsemblFungi" id="FOXG_11465P0"/>
    </source>
</evidence>
<feature type="region of interest" description="Disordered" evidence="6">
    <location>
        <begin position="257"/>
        <end position="300"/>
    </location>
</feature>
<dbReference type="CDD" id="cd00171">
    <property type="entry name" value="Sec7"/>
    <property type="match status" value="1"/>
</dbReference>
<dbReference type="FunFam" id="1.10.220.20:FF:000002">
    <property type="entry name" value="Brefeldin A-inhibited guanine nucleotide-exchange protein 1"/>
    <property type="match status" value="1"/>
</dbReference>
<feature type="region of interest" description="Disordered" evidence="6">
    <location>
        <begin position="1019"/>
        <end position="1052"/>
    </location>
</feature>
<dbReference type="STRING" id="426428.A0A0D2Y5B0"/>
<feature type="region of interest" description="Disordered" evidence="6">
    <location>
        <begin position="1547"/>
        <end position="1570"/>
    </location>
</feature>
<dbReference type="Pfam" id="PF01369">
    <property type="entry name" value="Sec7"/>
    <property type="match status" value="1"/>
</dbReference>
<gene>
    <name evidence="7" type="primary">28952868</name>
</gene>
<dbReference type="InterPro" id="IPR032629">
    <property type="entry name" value="DCB_dom"/>
</dbReference>
<dbReference type="GO" id="GO:0032012">
    <property type="term" value="P:regulation of ARF protein signal transduction"/>
    <property type="evidence" value="ECO:0007669"/>
    <property type="project" value="InterPro"/>
</dbReference>
<dbReference type="GO" id="GO:0005085">
    <property type="term" value="F:guanyl-nucleotide exchange factor activity"/>
    <property type="evidence" value="ECO:0007669"/>
    <property type="project" value="InterPro"/>
</dbReference>
<reference evidence="7" key="2">
    <citation type="submission" date="2025-08" db="UniProtKB">
        <authorList>
            <consortium name="EnsemblFungi"/>
        </authorList>
    </citation>
    <scope>IDENTIFICATION</scope>
    <source>
        <strain evidence="7">4287 / CBS 123668 / FGSC 9935 / NRRL 34936</strain>
    </source>
</reference>
<keyword evidence="4" id="KW-0472">Membrane</keyword>
<dbReference type="InterPro" id="IPR000904">
    <property type="entry name" value="Sec7_dom"/>
</dbReference>